<keyword evidence="1" id="KW-0472">Membrane</keyword>
<evidence type="ECO:0000313" key="2">
    <source>
        <dbReference type="EMBL" id="BAS91000.1"/>
    </source>
</evidence>
<keyword evidence="3" id="KW-1185">Reference proteome</keyword>
<name>A0A0P0WEP1_ORYSJ</name>
<proteinExistence type="predicted"/>
<organism evidence="2 3">
    <name type="scientific">Oryza sativa subsp. japonica</name>
    <name type="common">Rice</name>
    <dbReference type="NCBI Taxonomy" id="39947"/>
    <lineage>
        <taxon>Eukaryota</taxon>
        <taxon>Viridiplantae</taxon>
        <taxon>Streptophyta</taxon>
        <taxon>Embryophyta</taxon>
        <taxon>Tracheophyta</taxon>
        <taxon>Spermatophyta</taxon>
        <taxon>Magnoliopsida</taxon>
        <taxon>Liliopsida</taxon>
        <taxon>Poales</taxon>
        <taxon>Poaceae</taxon>
        <taxon>BOP clade</taxon>
        <taxon>Oryzoideae</taxon>
        <taxon>Oryzeae</taxon>
        <taxon>Oryzinae</taxon>
        <taxon>Oryza</taxon>
        <taxon>Oryza sativa</taxon>
    </lineage>
</organism>
<reference evidence="2 3" key="2">
    <citation type="journal article" date="2013" name="Plant Cell Physiol.">
        <title>Rice Annotation Project Database (RAP-DB): an integrative and interactive database for rice genomics.</title>
        <authorList>
            <person name="Sakai H."/>
            <person name="Lee S.S."/>
            <person name="Tanaka T."/>
            <person name="Numa H."/>
            <person name="Kim J."/>
            <person name="Kawahara Y."/>
            <person name="Wakimoto H."/>
            <person name="Yang C.C."/>
            <person name="Iwamoto M."/>
            <person name="Abe T."/>
            <person name="Yamada Y."/>
            <person name="Muto A."/>
            <person name="Inokuchi H."/>
            <person name="Ikemura T."/>
            <person name="Matsumoto T."/>
            <person name="Sasaki T."/>
            <person name="Itoh T."/>
        </authorList>
    </citation>
    <scope>NUCLEOTIDE SEQUENCE [LARGE SCALE GENOMIC DNA]</scope>
    <source>
        <strain evidence="3">cv. Nipponbare</strain>
    </source>
</reference>
<evidence type="ECO:0000256" key="1">
    <source>
        <dbReference type="SAM" id="Phobius"/>
    </source>
</evidence>
<dbReference type="EMBL" id="AP014960">
    <property type="protein sequence ID" value="BAS91000.1"/>
    <property type="molecule type" value="Genomic_DNA"/>
</dbReference>
<evidence type="ECO:0000313" key="3">
    <source>
        <dbReference type="Proteomes" id="UP000059680"/>
    </source>
</evidence>
<dbReference type="InParanoid" id="A0A0P0WEP1"/>
<dbReference type="OMA" id="CCYYLEL"/>
<dbReference type="PaxDb" id="39947-A0A0P0WEP1"/>
<keyword evidence="1" id="KW-1133">Transmembrane helix</keyword>
<reference evidence="2 3" key="3">
    <citation type="journal article" date="2013" name="Rice">
        <title>Improvement of the Oryza sativa Nipponbare reference genome using next generation sequence and optical map data.</title>
        <authorList>
            <person name="Kawahara Y."/>
            <person name="de la Bastide M."/>
            <person name="Hamilton J.P."/>
            <person name="Kanamori H."/>
            <person name="McCombie W.R."/>
            <person name="Ouyang S."/>
            <person name="Schwartz D.C."/>
            <person name="Tanaka T."/>
            <person name="Wu J."/>
            <person name="Zhou S."/>
            <person name="Childs K.L."/>
            <person name="Davidson R.M."/>
            <person name="Lin H."/>
            <person name="Quesada-Ocampo L."/>
            <person name="Vaillancourt B."/>
            <person name="Sakai H."/>
            <person name="Lee S.S."/>
            <person name="Kim J."/>
            <person name="Numa H."/>
            <person name="Itoh T."/>
            <person name="Buell C.R."/>
            <person name="Matsumoto T."/>
        </authorList>
    </citation>
    <scope>NUCLEOTIDE SEQUENCE [LARGE SCALE GENOMIC DNA]</scope>
    <source>
        <strain evidence="3">cv. Nipponbare</strain>
    </source>
</reference>
<dbReference type="Gramene" id="Os04t0615550-00">
    <property type="protein sequence ID" value="Os04t0615550-00"/>
    <property type="gene ID" value="Os04g0615550"/>
</dbReference>
<keyword evidence="1" id="KW-0812">Transmembrane</keyword>
<feature type="transmembrane region" description="Helical" evidence="1">
    <location>
        <begin position="104"/>
        <end position="122"/>
    </location>
</feature>
<feature type="non-terminal residue" evidence="2">
    <location>
        <position position="134"/>
    </location>
</feature>
<reference evidence="3" key="1">
    <citation type="journal article" date="2005" name="Nature">
        <title>The map-based sequence of the rice genome.</title>
        <authorList>
            <consortium name="International rice genome sequencing project (IRGSP)"/>
            <person name="Matsumoto T."/>
            <person name="Wu J."/>
            <person name="Kanamori H."/>
            <person name="Katayose Y."/>
            <person name="Fujisawa M."/>
            <person name="Namiki N."/>
            <person name="Mizuno H."/>
            <person name="Yamamoto K."/>
            <person name="Antonio B.A."/>
            <person name="Baba T."/>
            <person name="Sakata K."/>
            <person name="Nagamura Y."/>
            <person name="Aoki H."/>
            <person name="Arikawa K."/>
            <person name="Arita K."/>
            <person name="Bito T."/>
            <person name="Chiden Y."/>
            <person name="Fujitsuka N."/>
            <person name="Fukunaka R."/>
            <person name="Hamada M."/>
            <person name="Harada C."/>
            <person name="Hayashi A."/>
            <person name="Hijishita S."/>
            <person name="Honda M."/>
            <person name="Hosokawa S."/>
            <person name="Ichikawa Y."/>
            <person name="Idonuma A."/>
            <person name="Iijima M."/>
            <person name="Ikeda M."/>
            <person name="Ikeno M."/>
            <person name="Ito K."/>
            <person name="Ito S."/>
            <person name="Ito T."/>
            <person name="Ito Y."/>
            <person name="Ito Y."/>
            <person name="Iwabuchi A."/>
            <person name="Kamiya K."/>
            <person name="Karasawa W."/>
            <person name="Kurita K."/>
            <person name="Katagiri S."/>
            <person name="Kikuta A."/>
            <person name="Kobayashi H."/>
            <person name="Kobayashi N."/>
            <person name="Machita K."/>
            <person name="Maehara T."/>
            <person name="Masukawa M."/>
            <person name="Mizubayashi T."/>
            <person name="Mukai Y."/>
            <person name="Nagasaki H."/>
            <person name="Nagata Y."/>
            <person name="Naito S."/>
            <person name="Nakashima M."/>
            <person name="Nakama Y."/>
            <person name="Nakamichi Y."/>
            <person name="Nakamura M."/>
            <person name="Meguro A."/>
            <person name="Negishi M."/>
            <person name="Ohta I."/>
            <person name="Ohta T."/>
            <person name="Okamoto M."/>
            <person name="Ono N."/>
            <person name="Saji S."/>
            <person name="Sakaguchi M."/>
            <person name="Sakai K."/>
            <person name="Shibata M."/>
            <person name="Shimokawa T."/>
            <person name="Song J."/>
            <person name="Takazaki Y."/>
            <person name="Terasawa K."/>
            <person name="Tsugane M."/>
            <person name="Tsuji K."/>
            <person name="Ueda S."/>
            <person name="Waki K."/>
            <person name="Yamagata H."/>
            <person name="Yamamoto M."/>
            <person name="Yamamoto S."/>
            <person name="Yamane H."/>
            <person name="Yoshiki S."/>
            <person name="Yoshihara R."/>
            <person name="Yukawa K."/>
            <person name="Zhong H."/>
            <person name="Yano M."/>
            <person name="Yuan Q."/>
            <person name="Ouyang S."/>
            <person name="Liu J."/>
            <person name="Jones K.M."/>
            <person name="Gansberger K."/>
            <person name="Moffat K."/>
            <person name="Hill J."/>
            <person name="Bera J."/>
            <person name="Fadrosh D."/>
            <person name="Jin S."/>
            <person name="Johri S."/>
            <person name="Kim M."/>
            <person name="Overton L."/>
            <person name="Reardon M."/>
            <person name="Tsitrin T."/>
            <person name="Vuong H."/>
            <person name="Weaver B."/>
            <person name="Ciecko A."/>
            <person name="Tallon L."/>
            <person name="Jackson J."/>
            <person name="Pai G."/>
            <person name="Aken S.V."/>
            <person name="Utterback T."/>
            <person name="Reidmuller S."/>
            <person name="Feldblyum T."/>
            <person name="Hsiao J."/>
            <person name="Zismann V."/>
            <person name="Iobst S."/>
            <person name="de Vazeille A.R."/>
            <person name="Buell C.R."/>
            <person name="Ying K."/>
            <person name="Li Y."/>
            <person name="Lu T."/>
            <person name="Huang Y."/>
            <person name="Zhao Q."/>
            <person name="Feng Q."/>
            <person name="Zhang L."/>
            <person name="Zhu J."/>
            <person name="Weng Q."/>
            <person name="Mu J."/>
            <person name="Lu Y."/>
            <person name="Fan D."/>
            <person name="Liu Y."/>
            <person name="Guan J."/>
            <person name="Zhang Y."/>
            <person name="Yu S."/>
            <person name="Liu X."/>
            <person name="Zhang Y."/>
            <person name="Hong G."/>
            <person name="Han B."/>
            <person name="Choisne N."/>
            <person name="Demange N."/>
            <person name="Orjeda G."/>
            <person name="Samain S."/>
            <person name="Cattolico L."/>
            <person name="Pelletier E."/>
            <person name="Couloux A."/>
            <person name="Segurens B."/>
            <person name="Wincker P."/>
            <person name="D'Hont A."/>
            <person name="Scarpelli C."/>
            <person name="Weissenbach J."/>
            <person name="Salanoubat M."/>
            <person name="Quetier F."/>
            <person name="Yu Y."/>
            <person name="Kim H.R."/>
            <person name="Rambo T."/>
            <person name="Currie J."/>
            <person name="Collura K."/>
            <person name="Luo M."/>
            <person name="Yang T."/>
            <person name="Ammiraju J.S.S."/>
            <person name="Engler F."/>
            <person name="Soderlund C."/>
            <person name="Wing R.A."/>
            <person name="Palmer L.E."/>
            <person name="de la Bastide M."/>
            <person name="Spiegel L."/>
            <person name="Nascimento L."/>
            <person name="Zutavern T."/>
            <person name="O'Shaughnessy A."/>
            <person name="Dike S."/>
            <person name="Dedhia N."/>
            <person name="Preston R."/>
            <person name="Balija V."/>
            <person name="McCombie W.R."/>
            <person name="Chow T."/>
            <person name="Chen H."/>
            <person name="Chung M."/>
            <person name="Chen C."/>
            <person name="Shaw J."/>
            <person name="Wu H."/>
            <person name="Hsiao K."/>
            <person name="Chao Y."/>
            <person name="Chu M."/>
            <person name="Cheng C."/>
            <person name="Hour A."/>
            <person name="Lee P."/>
            <person name="Lin S."/>
            <person name="Lin Y."/>
            <person name="Liou J."/>
            <person name="Liu S."/>
            <person name="Hsing Y."/>
            <person name="Raghuvanshi S."/>
            <person name="Mohanty A."/>
            <person name="Bharti A.K."/>
            <person name="Gaur A."/>
            <person name="Gupta V."/>
            <person name="Kumar D."/>
            <person name="Ravi V."/>
            <person name="Vij S."/>
            <person name="Kapur A."/>
            <person name="Khurana P."/>
            <person name="Khurana P."/>
            <person name="Khurana J.P."/>
            <person name="Tyagi A.K."/>
            <person name="Gaikwad K."/>
            <person name="Singh A."/>
            <person name="Dalal V."/>
            <person name="Srivastava S."/>
            <person name="Dixit A."/>
            <person name="Pal A.K."/>
            <person name="Ghazi I.A."/>
            <person name="Yadav M."/>
            <person name="Pandit A."/>
            <person name="Bhargava A."/>
            <person name="Sureshbabu K."/>
            <person name="Batra K."/>
            <person name="Sharma T.R."/>
            <person name="Mohapatra T."/>
            <person name="Singh N.K."/>
            <person name="Messing J."/>
            <person name="Nelson A.B."/>
            <person name="Fuks G."/>
            <person name="Kavchok S."/>
            <person name="Keizer G."/>
            <person name="Linton E."/>
            <person name="Llaca V."/>
            <person name="Song R."/>
            <person name="Tanyolac B."/>
            <person name="Young S."/>
            <person name="Ho-Il K."/>
            <person name="Hahn J.H."/>
            <person name="Sangsakoo G."/>
            <person name="Vanavichit A."/>
            <person name="de Mattos Luiz.A.T."/>
            <person name="Zimmer P.D."/>
            <person name="Malone G."/>
            <person name="Dellagostin O."/>
            <person name="de Oliveira A.C."/>
            <person name="Bevan M."/>
            <person name="Bancroft I."/>
            <person name="Minx P."/>
            <person name="Cordum H."/>
            <person name="Wilson R."/>
            <person name="Cheng Z."/>
            <person name="Jin W."/>
            <person name="Jiang J."/>
            <person name="Leong S.A."/>
            <person name="Iwama H."/>
            <person name="Gojobori T."/>
            <person name="Itoh T."/>
            <person name="Niimura Y."/>
            <person name="Fujii Y."/>
            <person name="Habara T."/>
            <person name="Sakai H."/>
            <person name="Sato Y."/>
            <person name="Wilson G."/>
            <person name="Kumar K."/>
            <person name="McCouch S."/>
            <person name="Juretic N."/>
            <person name="Hoen D."/>
            <person name="Wright S."/>
            <person name="Bruskiewich R."/>
            <person name="Bureau T."/>
            <person name="Miyao A."/>
            <person name="Hirochika H."/>
            <person name="Nishikawa T."/>
            <person name="Kadowaki K."/>
            <person name="Sugiura M."/>
            <person name="Burr B."/>
            <person name="Sasaki T."/>
        </authorList>
    </citation>
    <scope>NUCLEOTIDE SEQUENCE [LARGE SCALE GENOMIC DNA]</scope>
    <source>
        <strain evidence="3">cv. Nipponbare</strain>
    </source>
</reference>
<sequence length="134" mass="15552">MQRNLSQLATWINGSLKEKELNSARLDWCCYYLELFFPSHGDDDYGAGAPERVISIFDFELNAEAARLLLSCIYTRPGYRLPLKLFCNWGEKNQIPRPCAQRPLILFLAVFTCVILITLAHGRRYIPRQLNHVY</sequence>
<dbReference type="Proteomes" id="UP000059680">
    <property type="component" value="Chromosome 4"/>
</dbReference>
<dbReference type="AlphaFoldDB" id="A0A0P0WEP1"/>
<protein>
    <submittedName>
        <fullName evidence="2">Os04g0615550 protein</fullName>
    </submittedName>
</protein>
<accession>A0A0P0WEP1</accession>
<gene>
    <name evidence="2" type="ordered locus">Os04g0615550</name>
    <name evidence="2" type="ORF">OSNPB_040615550</name>
</gene>